<feature type="region of interest" description="Disordered" evidence="6">
    <location>
        <begin position="15"/>
        <end position="163"/>
    </location>
</feature>
<dbReference type="Proteomes" id="UP000076722">
    <property type="component" value="Unassembled WGS sequence"/>
</dbReference>
<feature type="compositionally biased region" description="Polar residues" evidence="6">
    <location>
        <begin position="672"/>
        <end position="683"/>
    </location>
</feature>
<feature type="compositionally biased region" description="Low complexity" evidence="6">
    <location>
        <begin position="181"/>
        <end position="196"/>
    </location>
</feature>
<dbReference type="PROSITE" id="PS50600">
    <property type="entry name" value="ULP_PROTEASE"/>
    <property type="match status" value="1"/>
</dbReference>
<evidence type="ECO:0000256" key="5">
    <source>
        <dbReference type="ARBA" id="ARBA00022801"/>
    </source>
</evidence>
<feature type="compositionally biased region" description="Basic and acidic residues" evidence="6">
    <location>
        <begin position="32"/>
        <end position="45"/>
    </location>
</feature>
<dbReference type="GO" id="GO:0005634">
    <property type="term" value="C:nucleus"/>
    <property type="evidence" value="ECO:0007669"/>
    <property type="project" value="TreeGrafter"/>
</dbReference>
<evidence type="ECO:0000256" key="4">
    <source>
        <dbReference type="ARBA" id="ARBA00022786"/>
    </source>
</evidence>
<keyword evidence="4" id="KW-0833">Ubl conjugation pathway</keyword>
<proteinExistence type="inferred from homology"/>
<feature type="compositionally biased region" description="Polar residues" evidence="6">
    <location>
        <begin position="110"/>
        <end position="123"/>
    </location>
</feature>
<accession>A0A164U4M5</accession>
<dbReference type="GO" id="GO:0005737">
    <property type="term" value="C:cytoplasm"/>
    <property type="evidence" value="ECO:0007669"/>
    <property type="project" value="TreeGrafter"/>
</dbReference>
<feature type="compositionally biased region" description="Polar residues" evidence="6">
    <location>
        <begin position="15"/>
        <end position="28"/>
    </location>
</feature>
<dbReference type="Gene3D" id="3.40.395.10">
    <property type="entry name" value="Adenoviral Proteinase, Chain A"/>
    <property type="match status" value="1"/>
</dbReference>
<feature type="region of interest" description="Disordered" evidence="6">
    <location>
        <begin position="924"/>
        <end position="996"/>
    </location>
</feature>
<organism evidence="8 9">
    <name type="scientific">Sistotremastrum niveocremeum HHB9708</name>
    <dbReference type="NCBI Taxonomy" id="1314777"/>
    <lineage>
        <taxon>Eukaryota</taxon>
        <taxon>Fungi</taxon>
        <taxon>Dikarya</taxon>
        <taxon>Basidiomycota</taxon>
        <taxon>Agaricomycotina</taxon>
        <taxon>Agaricomycetes</taxon>
        <taxon>Sistotremastrales</taxon>
        <taxon>Sistotremastraceae</taxon>
        <taxon>Sertulicium</taxon>
        <taxon>Sertulicium niveocremeum</taxon>
    </lineage>
</organism>
<dbReference type="AlphaFoldDB" id="A0A164U4M5"/>
<dbReference type="OrthoDB" id="442460at2759"/>
<feature type="compositionally biased region" description="Basic and acidic residues" evidence="6">
    <location>
        <begin position="925"/>
        <end position="943"/>
    </location>
</feature>
<evidence type="ECO:0000256" key="2">
    <source>
        <dbReference type="ARBA" id="ARBA00022553"/>
    </source>
</evidence>
<gene>
    <name evidence="8" type="ORF">SISNIDRAFT_485866</name>
</gene>
<protein>
    <submittedName>
        <fullName evidence="8">Cysteine proteinase</fullName>
    </submittedName>
</protein>
<feature type="region of interest" description="Disordered" evidence="6">
    <location>
        <begin position="454"/>
        <end position="522"/>
    </location>
</feature>
<dbReference type="STRING" id="1314777.A0A164U4M5"/>
<dbReference type="EMBL" id="KV419408">
    <property type="protein sequence ID" value="KZS92914.1"/>
    <property type="molecule type" value="Genomic_DNA"/>
</dbReference>
<dbReference type="InterPro" id="IPR051947">
    <property type="entry name" value="Sentrin-specific_protease"/>
</dbReference>
<comment type="similarity">
    <text evidence="1">Belongs to the peptidase C48 family.</text>
</comment>
<keyword evidence="9" id="KW-1185">Reference proteome</keyword>
<feature type="compositionally biased region" description="Basic and acidic residues" evidence="6">
    <location>
        <begin position="461"/>
        <end position="482"/>
    </location>
</feature>
<feature type="compositionally biased region" description="Pro residues" evidence="6">
    <location>
        <begin position="972"/>
        <end position="981"/>
    </location>
</feature>
<dbReference type="SUPFAM" id="SSF54001">
    <property type="entry name" value="Cysteine proteinases"/>
    <property type="match status" value="1"/>
</dbReference>
<keyword evidence="5" id="KW-0378">Hydrolase</keyword>
<feature type="region of interest" description="Disordered" evidence="6">
    <location>
        <begin position="176"/>
        <end position="205"/>
    </location>
</feature>
<dbReference type="InterPro" id="IPR038765">
    <property type="entry name" value="Papain-like_cys_pep_sf"/>
</dbReference>
<dbReference type="Pfam" id="PF02902">
    <property type="entry name" value="Peptidase_C48"/>
    <property type="match status" value="1"/>
</dbReference>
<reference evidence="8 9" key="1">
    <citation type="journal article" date="2016" name="Mol. Biol. Evol.">
        <title>Comparative Genomics of Early-Diverging Mushroom-Forming Fungi Provides Insights into the Origins of Lignocellulose Decay Capabilities.</title>
        <authorList>
            <person name="Nagy L.G."/>
            <person name="Riley R."/>
            <person name="Tritt A."/>
            <person name="Adam C."/>
            <person name="Daum C."/>
            <person name="Floudas D."/>
            <person name="Sun H."/>
            <person name="Yadav J.S."/>
            <person name="Pangilinan J."/>
            <person name="Larsson K.H."/>
            <person name="Matsuura K."/>
            <person name="Barry K."/>
            <person name="Labutti K."/>
            <person name="Kuo R."/>
            <person name="Ohm R.A."/>
            <person name="Bhattacharya S.S."/>
            <person name="Shirouzu T."/>
            <person name="Yoshinaga Y."/>
            <person name="Martin F.M."/>
            <person name="Grigoriev I.V."/>
            <person name="Hibbett D.S."/>
        </authorList>
    </citation>
    <scope>NUCLEOTIDE SEQUENCE [LARGE SCALE GENOMIC DNA]</scope>
    <source>
        <strain evidence="8 9">HHB9708</strain>
    </source>
</reference>
<evidence type="ECO:0000313" key="8">
    <source>
        <dbReference type="EMBL" id="KZS92914.1"/>
    </source>
</evidence>
<dbReference type="PANTHER" id="PTHR46896">
    <property type="entry name" value="SENTRIN-SPECIFIC PROTEASE"/>
    <property type="match status" value="1"/>
</dbReference>
<feature type="compositionally biased region" description="Acidic residues" evidence="6">
    <location>
        <begin position="960"/>
        <end position="971"/>
    </location>
</feature>
<dbReference type="PANTHER" id="PTHR46896:SF3">
    <property type="entry name" value="FI06413P-RELATED"/>
    <property type="match status" value="1"/>
</dbReference>
<dbReference type="InterPro" id="IPR003653">
    <property type="entry name" value="Peptidase_C48_C"/>
</dbReference>
<feature type="domain" description="Ubiquitin-like protease family profile" evidence="7">
    <location>
        <begin position="536"/>
        <end position="865"/>
    </location>
</feature>
<evidence type="ECO:0000256" key="6">
    <source>
        <dbReference type="SAM" id="MobiDB-lite"/>
    </source>
</evidence>
<evidence type="ECO:0000313" key="9">
    <source>
        <dbReference type="Proteomes" id="UP000076722"/>
    </source>
</evidence>
<evidence type="ECO:0000256" key="1">
    <source>
        <dbReference type="ARBA" id="ARBA00005234"/>
    </source>
</evidence>
<dbReference type="GO" id="GO:0006508">
    <property type="term" value="P:proteolysis"/>
    <property type="evidence" value="ECO:0007669"/>
    <property type="project" value="UniProtKB-KW"/>
</dbReference>
<evidence type="ECO:0000256" key="3">
    <source>
        <dbReference type="ARBA" id="ARBA00022670"/>
    </source>
</evidence>
<dbReference type="GO" id="GO:0070139">
    <property type="term" value="F:SUMO-specific endopeptidase activity"/>
    <property type="evidence" value="ECO:0007669"/>
    <property type="project" value="TreeGrafter"/>
</dbReference>
<keyword evidence="2" id="KW-0597">Phosphoprotein</keyword>
<feature type="region of interest" description="Disordered" evidence="6">
    <location>
        <begin position="645"/>
        <end position="683"/>
    </location>
</feature>
<name>A0A164U4M5_9AGAM</name>
<keyword evidence="3" id="KW-0645">Protease</keyword>
<feature type="region of interest" description="Disordered" evidence="6">
    <location>
        <begin position="264"/>
        <end position="283"/>
    </location>
</feature>
<sequence length="996" mass="110506">MNLNYSITNRWSPFVESSRNSRPSTVVLENSDELHSGASDPDKMSSTKKAVPIAVPSNQRMRSFPHNPYTKISNDLHEKPGGQSFASGPGRGRGQYQLSETNRNKRRRTGSPSNTANLSHNSGSGSGREHMGMPPQDTGNGPDDQDDIDFISESPVPNKTSQPMDVGMETIGEAFRKTNPSTSTSSRFFSSSETTRLAQTEDPSDPIEELDRIETISGQSLSEIPSIEPGTVRTRVKEIDERSVGVGPSSLQHIDLIKRTASRTAGMKDRQGNTTKNLGTKKARKPALTQKPLVFDTIATGSSILRAKDWKQKELLIRDLLIDGTKTAAGVCNRSLSWTTQILRYNEIPDRGDSTFLQVVKLSQVSECLYSLDPVWGPFMHISVKSPVISPGPVEVLNSVTVVFQREHESWSQDRFLSLVAILRNSGLSPSCLKGEKPSGSFFESLTSSAGLTFPFGSQTTEHRDTEEANPRRPGLRQRESGRQPQSTKRPLRAPSIESTIVGPGKRRSREQGRPSPEADQQELILVYPPSGPGALNINRGLLKRLEAGEYLNDTLIEFGLKLWHNNIRAENPDLADQIHVFSPFFFKKLNQKDYAAAYQSVKRWTAKFDIFEKKYIIVPINENVHWYLAIIYEPHRVLLRPLPPTAAKSPQKPITRSSLPGLLTPDLGESMSHTGSTPPSTLVETALSDANTTLDAATERQVETIVKRTESFSLEDRKADDARHAFNTEMLIPPSDEEMEDIGELVSKPVEDNEEEKEVQAIINGTIGSPTDDMMADSRNAASPELPEPLIEEDFEPAYIFTFDSLGGRHPAVVKALSAYLNNEALERKNVQEPRQAVGKQALVPTQPNFWDCGVYLLHFAETFLSDPTHFKTIIVQRGKGKQTASDRQRIWHDDRVAAIREHLRGQILTLSDAWKASQAAIASERKSAEAQKEGEPIKEPSTEPSRPSTGPDDRIVADSEEEVEIEEVEPPPPPAPPPRISRYAKKPPEYLHLN</sequence>
<evidence type="ECO:0000259" key="7">
    <source>
        <dbReference type="PROSITE" id="PS50600"/>
    </source>
</evidence>
<dbReference type="GO" id="GO:0016926">
    <property type="term" value="P:protein desumoylation"/>
    <property type="evidence" value="ECO:0007669"/>
    <property type="project" value="TreeGrafter"/>
</dbReference>